<organism evidence="1 2">
    <name type="scientific">Nocardiopsis changdeensis</name>
    <dbReference type="NCBI Taxonomy" id="2831969"/>
    <lineage>
        <taxon>Bacteria</taxon>
        <taxon>Bacillati</taxon>
        <taxon>Actinomycetota</taxon>
        <taxon>Actinomycetes</taxon>
        <taxon>Streptosporangiales</taxon>
        <taxon>Nocardiopsidaceae</taxon>
        <taxon>Nocardiopsis</taxon>
    </lineage>
</organism>
<keyword evidence="2" id="KW-1185">Reference proteome</keyword>
<evidence type="ECO:0000313" key="1">
    <source>
        <dbReference type="EMBL" id="QUX25039.1"/>
    </source>
</evidence>
<evidence type="ECO:0000313" key="2">
    <source>
        <dbReference type="Proteomes" id="UP000676079"/>
    </source>
</evidence>
<gene>
    <name evidence="1" type="ORF">KGD84_12700</name>
</gene>
<sequence length="74" mass="8201">MWWQRIGVLAMAKSGSRQDDEGHERALIEQSLALHHAGLPPEGITIEAGPRDQMRRDLFRALDLPLDDEGPAAS</sequence>
<reference evidence="1 2" key="1">
    <citation type="submission" date="2021-05" db="EMBL/GenBank/DDBJ databases">
        <title>Direct Submission.</title>
        <authorList>
            <person name="Li K."/>
            <person name="Gao J."/>
        </authorList>
    </citation>
    <scope>NUCLEOTIDE SEQUENCE [LARGE SCALE GENOMIC DNA]</scope>
    <source>
        <strain evidence="1 2">Mg02</strain>
    </source>
</reference>
<dbReference type="EMBL" id="CP074133">
    <property type="protein sequence ID" value="QUX25039.1"/>
    <property type="molecule type" value="Genomic_DNA"/>
</dbReference>
<dbReference type="RefSeq" id="WP_260697217.1">
    <property type="nucleotide sequence ID" value="NZ_CP074133.1"/>
</dbReference>
<accession>A0ABX8BS43</accession>
<dbReference type="Proteomes" id="UP000676079">
    <property type="component" value="Chromosome"/>
</dbReference>
<protein>
    <submittedName>
        <fullName evidence="1">Uncharacterized protein</fullName>
    </submittedName>
</protein>
<name>A0ABX8BS43_9ACTN</name>
<proteinExistence type="predicted"/>